<feature type="compositionally biased region" description="Basic residues" evidence="2">
    <location>
        <begin position="74"/>
        <end position="83"/>
    </location>
</feature>
<evidence type="ECO:0008006" key="7">
    <source>
        <dbReference type="Google" id="ProtNLM"/>
    </source>
</evidence>
<dbReference type="Proteomes" id="UP000287188">
    <property type="component" value="Unassembled WGS sequence"/>
</dbReference>
<organism evidence="5 6">
    <name type="scientific">Dictyobacter kobayashii</name>
    <dbReference type="NCBI Taxonomy" id="2014872"/>
    <lineage>
        <taxon>Bacteria</taxon>
        <taxon>Bacillati</taxon>
        <taxon>Chloroflexota</taxon>
        <taxon>Ktedonobacteria</taxon>
        <taxon>Ktedonobacterales</taxon>
        <taxon>Dictyobacteraceae</taxon>
        <taxon>Dictyobacter</taxon>
    </lineage>
</organism>
<reference evidence="6" key="1">
    <citation type="submission" date="2018-12" db="EMBL/GenBank/DDBJ databases">
        <title>Tengunoibacter tsumagoiensis gen. nov., sp. nov., Dictyobacter kobayashii sp. nov., D. alpinus sp. nov., and D. joshuensis sp. nov. and description of Dictyobacteraceae fam. nov. within the order Ktedonobacterales isolated from Tengu-no-mugimeshi.</title>
        <authorList>
            <person name="Wang C.M."/>
            <person name="Zheng Y."/>
            <person name="Sakai Y."/>
            <person name="Toyoda A."/>
            <person name="Minakuchi Y."/>
            <person name="Abe K."/>
            <person name="Yokota A."/>
            <person name="Yabe S."/>
        </authorList>
    </citation>
    <scope>NUCLEOTIDE SEQUENCE [LARGE SCALE GENOMIC DNA]</scope>
    <source>
        <strain evidence="6">Uno11</strain>
    </source>
</reference>
<dbReference type="EMBL" id="BIFS01000001">
    <property type="protein sequence ID" value="GCE16739.1"/>
    <property type="molecule type" value="Genomic_DNA"/>
</dbReference>
<protein>
    <recommendedName>
        <fullName evidence="7">Transposase</fullName>
    </recommendedName>
</protein>
<feature type="domain" description="Transposase IS66 central" evidence="3">
    <location>
        <begin position="173"/>
        <end position="456"/>
    </location>
</feature>
<dbReference type="Pfam" id="PF03050">
    <property type="entry name" value="DDE_Tnp_IS66"/>
    <property type="match status" value="1"/>
</dbReference>
<sequence>MTEEEVRNLQKAYRELKEQAEAFKEQAEQKDRRIEELEGLLIGALLRIEELERRLGKDSHNSSKPPSSDGLGRKPGKQRRKSGKTSGGQAGHHGHTLMQALTPDSVVLHRPTHCEACQYPLEQEAAITNERRQVHDLPTWRLLVEEHCRQAICCPYCQHVTQASFPAGVDAAVQYGPQVQALAVYLSHFQLVPLQRTCEALADLCGCQLSEGTLVRWIAQAAKTLESSIERIKTLLLASPLQHADETGMRVKGILHWMHLNATPWLTLYSWHRKRGHQALEQIGIWPHYQGRSMHDRWSSYDRYLCTHSLCGAHLLRDCLYVAEQEKQPWGQAMFDLLLAMKQAADRWRLQGASAVPTPEREQWLAQYFAILAAGFATHAAQAPPPGSLQPKRQGRKKQEASKNLLDALLKRADQVLGFLEDLSVPFTNNLAERDLRMVKVQQKISGTFRSDDGATAFCIIRSYLSTMRKQGRSMLAAIAAVFAGSPFPIAWATE</sequence>
<dbReference type="PANTHER" id="PTHR33678:SF1">
    <property type="entry name" value="BLL1576 PROTEIN"/>
    <property type="match status" value="1"/>
</dbReference>
<evidence type="ECO:0000259" key="4">
    <source>
        <dbReference type="Pfam" id="PF20042"/>
    </source>
</evidence>
<dbReference type="OrthoDB" id="151215at2"/>
<dbReference type="NCBIfam" id="NF033517">
    <property type="entry name" value="transpos_IS66"/>
    <property type="match status" value="1"/>
</dbReference>
<evidence type="ECO:0000313" key="6">
    <source>
        <dbReference type="Proteomes" id="UP000287188"/>
    </source>
</evidence>
<dbReference type="InterPro" id="IPR052344">
    <property type="entry name" value="Transposase-related"/>
</dbReference>
<dbReference type="AlphaFoldDB" id="A0A402ACC3"/>
<dbReference type="InterPro" id="IPR045618">
    <property type="entry name" value="DUF6444"/>
</dbReference>
<feature type="coiled-coil region" evidence="1">
    <location>
        <begin position="6"/>
        <end position="54"/>
    </location>
</feature>
<dbReference type="RefSeq" id="WP_126548577.1">
    <property type="nucleotide sequence ID" value="NZ_BIFS01000001.1"/>
</dbReference>
<name>A0A402ACC3_9CHLR</name>
<keyword evidence="6" id="KW-1185">Reference proteome</keyword>
<gene>
    <name evidence="5" type="ORF">KDK_05390</name>
</gene>
<evidence type="ECO:0000313" key="5">
    <source>
        <dbReference type="EMBL" id="GCE16739.1"/>
    </source>
</evidence>
<feature type="domain" description="DUF6444" evidence="4">
    <location>
        <begin position="37"/>
        <end position="96"/>
    </location>
</feature>
<evidence type="ECO:0000256" key="1">
    <source>
        <dbReference type="SAM" id="Coils"/>
    </source>
</evidence>
<accession>A0A402ACC3</accession>
<keyword evidence="1" id="KW-0175">Coiled coil</keyword>
<evidence type="ECO:0000259" key="3">
    <source>
        <dbReference type="Pfam" id="PF03050"/>
    </source>
</evidence>
<feature type="region of interest" description="Disordered" evidence="2">
    <location>
        <begin position="54"/>
        <end position="95"/>
    </location>
</feature>
<dbReference type="InterPro" id="IPR004291">
    <property type="entry name" value="Transposase_IS66_central"/>
</dbReference>
<dbReference type="PANTHER" id="PTHR33678">
    <property type="entry name" value="BLL1576 PROTEIN"/>
    <property type="match status" value="1"/>
</dbReference>
<comment type="caution">
    <text evidence="5">The sequence shown here is derived from an EMBL/GenBank/DDBJ whole genome shotgun (WGS) entry which is preliminary data.</text>
</comment>
<proteinExistence type="predicted"/>
<dbReference type="Pfam" id="PF20042">
    <property type="entry name" value="DUF6444"/>
    <property type="match status" value="1"/>
</dbReference>
<evidence type="ECO:0000256" key="2">
    <source>
        <dbReference type="SAM" id="MobiDB-lite"/>
    </source>
</evidence>